<protein>
    <submittedName>
        <fullName evidence="1">Gluconate 2-dehydrogenase subunit 3-like protein</fullName>
    </submittedName>
</protein>
<dbReference type="Pfam" id="PF13618">
    <property type="entry name" value="Gluconate_2-dh3"/>
    <property type="match status" value="1"/>
</dbReference>
<proteinExistence type="predicted"/>
<evidence type="ECO:0000313" key="1">
    <source>
        <dbReference type="EMBL" id="PRY89843.1"/>
    </source>
</evidence>
<dbReference type="EMBL" id="PVTR01000002">
    <property type="protein sequence ID" value="PRY89843.1"/>
    <property type="molecule type" value="Genomic_DNA"/>
</dbReference>
<organism evidence="1 2">
    <name type="scientific">Mongoliibacter ruber</name>
    <dbReference type="NCBI Taxonomy" id="1750599"/>
    <lineage>
        <taxon>Bacteria</taxon>
        <taxon>Pseudomonadati</taxon>
        <taxon>Bacteroidota</taxon>
        <taxon>Cytophagia</taxon>
        <taxon>Cytophagales</taxon>
        <taxon>Cyclobacteriaceae</taxon>
        <taxon>Mongoliibacter</taxon>
    </lineage>
</organism>
<accession>A0A2T0WT22</accession>
<evidence type="ECO:0000313" key="2">
    <source>
        <dbReference type="Proteomes" id="UP000238157"/>
    </source>
</evidence>
<comment type="caution">
    <text evidence="1">The sequence shown here is derived from an EMBL/GenBank/DDBJ whole genome shotgun (WGS) entry which is preliminary data.</text>
</comment>
<dbReference type="RefSeq" id="WP_106132524.1">
    <property type="nucleotide sequence ID" value="NZ_PVTR01000002.1"/>
</dbReference>
<dbReference type="Proteomes" id="UP000238157">
    <property type="component" value="Unassembled WGS sequence"/>
</dbReference>
<dbReference type="OrthoDB" id="6385145at2"/>
<name>A0A2T0WT22_9BACT</name>
<dbReference type="InterPro" id="IPR027056">
    <property type="entry name" value="Gluconate_2DH_su3"/>
</dbReference>
<gene>
    <name evidence="1" type="ORF">CLW00_102319</name>
</gene>
<keyword evidence="2" id="KW-1185">Reference proteome</keyword>
<sequence length="184" mass="20759">MKRRDALRSLALLTGGLVLVPSCDFSEEEILSAYDRLKVSSSMRELLGQITDTIIPSGNLKGASDLDIQDFILVMVNDCMDEDAQKSFMKGFNSFDAYSKDKKGKKFSDLERMEKEEVVQTGLHEESEDKNDLRGFLGTTKRFTIQGFLLSEYMQTEVKSYSLIPGDYQGEVLIESLKKEKLNG</sequence>
<reference evidence="1 2" key="1">
    <citation type="submission" date="2018-03" db="EMBL/GenBank/DDBJ databases">
        <title>Genomic Encyclopedia of Archaeal and Bacterial Type Strains, Phase II (KMG-II): from individual species to whole genera.</title>
        <authorList>
            <person name="Goeker M."/>
        </authorList>
    </citation>
    <scope>NUCLEOTIDE SEQUENCE [LARGE SCALE GENOMIC DNA]</scope>
    <source>
        <strain evidence="1 2">DSM 27929</strain>
    </source>
</reference>
<dbReference type="AlphaFoldDB" id="A0A2T0WT22"/>